<dbReference type="GO" id="GO:0004674">
    <property type="term" value="F:protein serine/threonine kinase activity"/>
    <property type="evidence" value="ECO:0007669"/>
    <property type="project" value="UniProtKB-KW"/>
</dbReference>
<protein>
    <recommendedName>
        <fullName evidence="7">Protein kinase domain-containing protein</fullName>
    </recommendedName>
</protein>
<feature type="compositionally biased region" description="Basic and acidic residues" evidence="6">
    <location>
        <begin position="471"/>
        <end position="483"/>
    </location>
</feature>
<dbReference type="PANTHER" id="PTHR24351">
    <property type="entry name" value="RIBOSOMAL PROTEIN S6 KINASE"/>
    <property type="match status" value="1"/>
</dbReference>
<keyword evidence="9" id="KW-1185">Reference proteome</keyword>
<dbReference type="Gene3D" id="1.10.510.10">
    <property type="entry name" value="Transferase(Phosphotransferase) domain 1"/>
    <property type="match status" value="1"/>
</dbReference>
<evidence type="ECO:0000256" key="6">
    <source>
        <dbReference type="SAM" id="MobiDB-lite"/>
    </source>
</evidence>
<dbReference type="SMART" id="SM00220">
    <property type="entry name" value="S_TKc"/>
    <property type="match status" value="1"/>
</dbReference>
<evidence type="ECO:0000256" key="1">
    <source>
        <dbReference type="ARBA" id="ARBA00022527"/>
    </source>
</evidence>
<dbReference type="EMBL" id="JAHCVI010000001">
    <property type="protein sequence ID" value="KAG7292896.1"/>
    <property type="molecule type" value="Genomic_DNA"/>
</dbReference>
<evidence type="ECO:0000256" key="5">
    <source>
        <dbReference type="ARBA" id="ARBA00022840"/>
    </source>
</evidence>
<dbReference type="InterPro" id="IPR000719">
    <property type="entry name" value="Prot_kinase_dom"/>
</dbReference>
<gene>
    <name evidence="8" type="ORF">NEMBOFW57_002941</name>
</gene>
<keyword evidence="3" id="KW-0547">Nucleotide-binding</keyword>
<evidence type="ECO:0000256" key="3">
    <source>
        <dbReference type="ARBA" id="ARBA00022741"/>
    </source>
</evidence>
<name>A0AAD4F4F8_9PEZI</name>
<feature type="region of interest" description="Disordered" evidence="6">
    <location>
        <begin position="471"/>
        <end position="517"/>
    </location>
</feature>
<accession>A0AAD4F4F8</accession>
<evidence type="ECO:0000256" key="4">
    <source>
        <dbReference type="ARBA" id="ARBA00022777"/>
    </source>
</evidence>
<comment type="caution">
    <text evidence="8">The sequence shown here is derived from an EMBL/GenBank/DDBJ whole genome shotgun (WGS) entry which is preliminary data.</text>
</comment>
<feature type="domain" description="Protein kinase" evidence="7">
    <location>
        <begin position="120"/>
        <end position="365"/>
    </location>
</feature>
<evidence type="ECO:0000259" key="7">
    <source>
        <dbReference type="PROSITE" id="PS50011"/>
    </source>
</evidence>
<keyword evidence="4" id="KW-0418">Kinase</keyword>
<dbReference type="InterPro" id="IPR011009">
    <property type="entry name" value="Kinase-like_dom_sf"/>
</dbReference>
<dbReference type="Gene3D" id="3.30.200.20">
    <property type="entry name" value="Phosphorylase Kinase, domain 1"/>
    <property type="match status" value="1"/>
</dbReference>
<dbReference type="SUPFAM" id="SSF56112">
    <property type="entry name" value="Protein kinase-like (PK-like)"/>
    <property type="match status" value="1"/>
</dbReference>
<feature type="compositionally biased region" description="Polar residues" evidence="6">
    <location>
        <begin position="484"/>
        <end position="493"/>
    </location>
</feature>
<dbReference type="GO" id="GO:0005524">
    <property type="term" value="F:ATP binding"/>
    <property type="evidence" value="ECO:0007669"/>
    <property type="project" value="UniProtKB-KW"/>
</dbReference>
<dbReference type="PROSITE" id="PS50011">
    <property type="entry name" value="PROTEIN_KINASE_DOM"/>
    <property type="match status" value="1"/>
</dbReference>
<sequence length="587" mass="65654">MSINQETNLRQTRGDLEILTVTPLRLARVSADETFEDFDVSSASSELTVSLFGRKLEAPTGKQEVTSLGWFKLRPLLEPWVPGEQWVDVEDGTGQLRLEVSFLERDVPPLGDSGVWSGVWSVRREVRLGDLVRVEKCDTNRTFAMRTIRAPDTVPCPETVCRIEHPFVAPLEFALESPQGLSLLSPVASGGYLFSYLQRERRFELDKAKMYIAELTCALESLHSRLKQPVYPKPENIALDAFGHVSLCSPGLFGLDGEKDGAAAGSGEGNTGDIPAPELLLGHEVFKAVDWWSLGILLYEMLTGLPPFYNADIQEQRNQIINQVLHLPEGLPTAAGDFLMKLLDKDPVTRLGANGASEVKAHTFFDGVDWPALMQPRREVLFDPSEDETVFRLEPDELRDSRLFHETGVQRVSEEGVLEKQILWTPVFRIEFWYPVNDKDEEEDALEKASSGLEDDEWELEWDPETQVFRFDNRVTGEKRPVQSDRQPTSTSPPDCDPAAKSPRPSQSQKKDALKAAMEARYSNRTVSQILGYDVDLDDAIIPRAIRAYGPFVPGLHDNSDDGWRTPLEWATDTGNAALSNGRTSPS</sequence>
<keyword evidence="5" id="KW-0067">ATP-binding</keyword>
<reference evidence="8" key="1">
    <citation type="submission" date="2023-02" db="EMBL/GenBank/DDBJ databases">
        <authorList>
            <person name="Palmer J.M."/>
        </authorList>
    </citation>
    <scope>NUCLEOTIDE SEQUENCE</scope>
    <source>
        <strain evidence="8">FW57</strain>
    </source>
</reference>
<dbReference type="Proteomes" id="UP001197093">
    <property type="component" value="Unassembled WGS sequence"/>
</dbReference>
<dbReference type="AlphaFoldDB" id="A0AAD4F4F8"/>
<proteinExistence type="predicted"/>
<keyword evidence="1" id="KW-0723">Serine/threonine-protein kinase</keyword>
<evidence type="ECO:0000313" key="9">
    <source>
        <dbReference type="Proteomes" id="UP001197093"/>
    </source>
</evidence>
<dbReference type="Pfam" id="PF00069">
    <property type="entry name" value="Pkinase"/>
    <property type="match status" value="1"/>
</dbReference>
<evidence type="ECO:0000256" key="2">
    <source>
        <dbReference type="ARBA" id="ARBA00022679"/>
    </source>
</evidence>
<evidence type="ECO:0000313" key="8">
    <source>
        <dbReference type="EMBL" id="KAG7292896.1"/>
    </source>
</evidence>
<keyword evidence="2" id="KW-0808">Transferase</keyword>
<organism evidence="8 9">
    <name type="scientific">Staphylotrichum longicolle</name>
    <dbReference type="NCBI Taxonomy" id="669026"/>
    <lineage>
        <taxon>Eukaryota</taxon>
        <taxon>Fungi</taxon>
        <taxon>Dikarya</taxon>
        <taxon>Ascomycota</taxon>
        <taxon>Pezizomycotina</taxon>
        <taxon>Sordariomycetes</taxon>
        <taxon>Sordariomycetidae</taxon>
        <taxon>Sordariales</taxon>
        <taxon>Chaetomiaceae</taxon>
        <taxon>Staphylotrichum</taxon>
    </lineage>
</organism>